<feature type="domain" description="DUF6791" evidence="2">
    <location>
        <begin position="11"/>
        <end position="166"/>
    </location>
</feature>
<keyword evidence="3" id="KW-0808">Transferase</keyword>
<name>A0ABZ2GN72_9BURK</name>
<reference evidence="3 4" key="1">
    <citation type="submission" date="2024-01" db="EMBL/GenBank/DDBJ databases">
        <title>Draft genome sequences of nine bacterial species from freshwater ponds near Washington, DC.</title>
        <authorList>
            <person name="Pavloudi C."/>
            <person name="Oliver L."/>
            <person name="Slattery K."/>
            <person name="Lissner G."/>
            <person name="Saw J.H."/>
        </authorList>
    </citation>
    <scope>NUCLEOTIDE SEQUENCE [LARGE SCALE GENOMIC DNA]</scope>
    <source>
        <strain evidence="4">TB1-E2</strain>
    </source>
</reference>
<keyword evidence="3" id="KW-0548">Nucleotidyltransferase</keyword>
<dbReference type="NCBIfam" id="NF004804">
    <property type="entry name" value="PRK06153.1-3"/>
    <property type="match status" value="1"/>
</dbReference>
<dbReference type="EMBL" id="CP142523">
    <property type="protein sequence ID" value="WWO46819.1"/>
    <property type="molecule type" value="Genomic_DNA"/>
</dbReference>
<dbReference type="Pfam" id="PF00899">
    <property type="entry name" value="ThiF"/>
    <property type="match status" value="1"/>
</dbReference>
<gene>
    <name evidence="3" type="ORF">OPV09_01485</name>
</gene>
<evidence type="ECO:0000313" key="4">
    <source>
        <dbReference type="Proteomes" id="UP001373909"/>
    </source>
</evidence>
<dbReference type="Proteomes" id="UP001373909">
    <property type="component" value="Chromosome"/>
</dbReference>
<feature type="domain" description="THIF-type NAD/FAD binding fold" evidence="1">
    <location>
        <begin position="173"/>
        <end position="326"/>
    </location>
</feature>
<dbReference type="InterPro" id="IPR000594">
    <property type="entry name" value="ThiF_NAD_FAD-bd"/>
</dbReference>
<dbReference type="CDD" id="cd01483">
    <property type="entry name" value="E1_enzyme_family"/>
    <property type="match status" value="1"/>
</dbReference>
<dbReference type="SUPFAM" id="SSF69572">
    <property type="entry name" value="Activating enzymes of the ubiquitin-like proteins"/>
    <property type="match status" value="1"/>
</dbReference>
<organism evidence="3 4">
    <name type="scientific">Janthinobacterium aestuarii</name>
    <dbReference type="NCBI Taxonomy" id="2985511"/>
    <lineage>
        <taxon>Bacteria</taxon>
        <taxon>Pseudomonadati</taxon>
        <taxon>Pseudomonadota</taxon>
        <taxon>Betaproteobacteria</taxon>
        <taxon>Burkholderiales</taxon>
        <taxon>Oxalobacteraceae</taxon>
        <taxon>Janthinobacterium</taxon>
    </lineage>
</organism>
<dbReference type="RefSeq" id="WP_338680275.1">
    <property type="nucleotide sequence ID" value="NZ_CP142523.1"/>
</dbReference>
<evidence type="ECO:0000259" key="1">
    <source>
        <dbReference type="Pfam" id="PF00899"/>
    </source>
</evidence>
<dbReference type="InterPro" id="IPR046741">
    <property type="entry name" value="DUF6791"/>
</dbReference>
<dbReference type="InterPro" id="IPR035985">
    <property type="entry name" value="Ubiquitin-activating_enz"/>
</dbReference>
<keyword evidence="4" id="KW-1185">Reference proteome</keyword>
<dbReference type="Pfam" id="PF20590">
    <property type="entry name" value="DUF6791"/>
    <property type="match status" value="1"/>
</dbReference>
<proteinExistence type="predicted"/>
<dbReference type="GO" id="GO:0016779">
    <property type="term" value="F:nucleotidyltransferase activity"/>
    <property type="evidence" value="ECO:0007669"/>
    <property type="project" value="UniProtKB-KW"/>
</dbReference>
<dbReference type="Gene3D" id="3.40.50.720">
    <property type="entry name" value="NAD(P)-binding Rossmann-like Domain"/>
    <property type="match status" value="1"/>
</dbReference>
<evidence type="ECO:0000259" key="2">
    <source>
        <dbReference type="Pfam" id="PF20590"/>
    </source>
</evidence>
<protein>
    <submittedName>
        <fullName evidence="3">ThiF family adenylyltransferase</fullName>
    </submittedName>
</protein>
<sequence>MLANLTAPNADVQALIDDGYSVVIVDDRYLIVENVPYCPAAGKIAYGDIISPYSVVNGVSQLNGDHTVWFTGSIPHTAQGASLQDALVADTIETSAADRKALCRLSNKPAKAEDLARLLQSFHVKMLHYVNKLSRHARDVDPSVRADFRGRLQVNARPSVFYYPNTAIARSGLDAYEDKLRQRKVAIIGMGGTGSYILDALAKTPIEEIYIYDGDAVEAHNCYRMPGALKPSEAFSGITKAEHFAKHYGQMRKGIVGRAVRVDEQNITELGDCSFVFIAVDHGPSRELIASYLVERGIPFIDVGIGVDKVPAKVQLHARARVTLVTPQTADLVSALPTADDTEKAEYGNIQLVELNAVNAMLAIVRYKQFLGFYTDEAEAETIKYKVSWCELLVNKRKPE</sequence>
<evidence type="ECO:0000313" key="3">
    <source>
        <dbReference type="EMBL" id="WWO46819.1"/>
    </source>
</evidence>
<accession>A0ABZ2GN72</accession>